<dbReference type="Proteomes" id="UP001242313">
    <property type="component" value="Unassembled WGS sequence"/>
</dbReference>
<organism evidence="3 4">
    <name type="scientific">Mesobacillus stamsii</name>
    <dbReference type="NCBI Taxonomy" id="225347"/>
    <lineage>
        <taxon>Bacteria</taxon>
        <taxon>Bacillati</taxon>
        <taxon>Bacillota</taxon>
        <taxon>Bacilli</taxon>
        <taxon>Bacillales</taxon>
        <taxon>Bacillaceae</taxon>
        <taxon>Mesobacillus</taxon>
    </lineage>
</organism>
<keyword evidence="4" id="KW-1185">Reference proteome</keyword>
<dbReference type="SUPFAM" id="SSF81301">
    <property type="entry name" value="Nucleotidyltransferase"/>
    <property type="match status" value="1"/>
</dbReference>
<dbReference type="InterPro" id="IPR043519">
    <property type="entry name" value="NT_sf"/>
</dbReference>
<sequence>MEKTLSLLETPEYTKLDYAIDVICQVIHEIIDLHEEFSSSLISESPFNLKRTQVSDIVEQVDESNTYIIDKRFHFFLNRYLTKVDELTIDIDLDYTYSDLDFRLRVKQPESIIYKLVHYYSGKQEKGKLPLNKCLNDLLGFRVILPNFKHDCTLFKKMCSYIERTYKIKYRNSSKGEYKATHVYFYGDNNKNFPWELQIWLPEDYEKNYDSHEKHKQEYIKSARIHKQALNI</sequence>
<dbReference type="Pfam" id="PF04607">
    <property type="entry name" value="RelA_SpoT"/>
    <property type="match status" value="1"/>
</dbReference>
<evidence type="ECO:0000313" key="4">
    <source>
        <dbReference type="Proteomes" id="UP001242313"/>
    </source>
</evidence>
<accession>A0ABU0FS68</accession>
<dbReference type="RefSeq" id="WP_307191335.1">
    <property type="nucleotide sequence ID" value="NZ_JAUSUN010000004.1"/>
</dbReference>
<proteinExistence type="predicted"/>
<comment type="pathway">
    <text evidence="1">Purine metabolism; ppGpp biosynthesis; ppGpp from GTP: step 1/2.</text>
</comment>
<dbReference type="EMBL" id="JAUSUN010000004">
    <property type="protein sequence ID" value="MDQ0412746.1"/>
    <property type="molecule type" value="Genomic_DNA"/>
</dbReference>
<evidence type="ECO:0000259" key="2">
    <source>
        <dbReference type="Pfam" id="PF04607"/>
    </source>
</evidence>
<protein>
    <recommendedName>
        <fullName evidence="2">RelA/SpoT domain-containing protein</fullName>
    </recommendedName>
</protein>
<reference evidence="3 4" key="1">
    <citation type="submission" date="2023-07" db="EMBL/GenBank/DDBJ databases">
        <title>Genomic Encyclopedia of Type Strains, Phase IV (KMG-IV): sequencing the most valuable type-strain genomes for metagenomic binning, comparative biology and taxonomic classification.</title>
        <authorList>
            <person name="Goeker M."/>
        </authorList>
    </citation>
    <scope>NUCLEOTIDE SEQUENCE [LARGE SCALE GENOMIC DNA]</scope>
    <source>
        <strain evidence="3 4">DSM 19598</strain>
    </source>
</reference>
<dbReference type="Gene3D" id="3.30.460.10">
    <property type="entry name" value="Beta Polymerase, domain 2"/>
    <property type="match status" value="1"/>
</dbReference>
<evidence type="ECO:0000313" key="3">
    <source>
        <dbReference type="EMBL" id="MDQ0412746.1"/>
    </source>
</evidence>
<gene>
    <name evidence="3" type="ORF">J2S25_000926</name>
</gene>
<evidence type="ECO:0000256" key="1">
    <source>
        <dbReference type="ARBA" id="ARBA00004976"/>
    </source>
</evidence>
<dbReference type="InterPro" id="IPR007685">
    <property type="entry name" value="RelA_SpoT"/>
</dbReference>
<name>A0ABU0FS68_9BACI</name>
<comment type="caution">
    <text evidence="3">The sequence shown here is derived from an EMBL/GenBank/DDBJ whole genome shotgun (WGS) entry which is preliminary data.</text>
</comment>
<feature type="domain" description="RelA/SpoT" evidence="2">
    <location>
        <begin position="105"/>
        <end position="199"/>
    </location>
</feature>